<dbReference type="InterPro" id="IPR019734">
    <property type="entry name" value="TPR_rpt"/>
</dbReference>
<feature type="repeat" description="TPR" evidence="1">
    <location>
        <begin position="345"/>
        <end position="378"/>
    </location>
</feature>
<keyword evidence="1" id="KW-0802">TPR repeat</keyword>
<reference evidence="3 4" key="1">
    <citation type="journal article" date="2019" name="Sci. Rep.">
        <title>Nanopore sequencing improves the draft genome of the human pathogenic amoeba Naegleria fowleri.</title>
        <authorList>
            <person name="Liechti N."/>
            <person name="Schurch N."/>
            <person name="Bruggmann R."/>
            <person name="Wittwer M."/>
        </authorList>
    </citation>
    <scope>NUCLEOTIDE SEQUENCE [LARGE SCALE GENOMIC DNA]</scope>
    <source>
        <strain evidence="3 4">ATCC 30894</strain>
    </source>
</reference>
<dbReference type="VEuPathDB" id="AmoebaDB:FDP41_010544"/>
<dbReference type="GeneID" id="68117759"/>
<feature type="compositionally biased region" description="Low complexity" evidence="2">
    <location>
        <begin position="15"/>
        <end position="43"/>
    </location>
</feature>
<dbReference type="GO" id="GO:0006383">
    <property type="term" value="P:transcription by RNA polymerase III"/>
    <property type="evidence" value="ECO:0007669"/>
    <property type="project" value="InterPro"/>
</dbReference>
<dbReference type="Pfam" id="PF14559">
    <property type="entry name" value="TPR_19"/>
    <property type="match status" value="1"/>
</dbReference>
<protein>
    <submittedName>
        <fullName evidence="3">Uncharacterized protein</fullName>
    </submittedName>
</protein>
<sequence length="1100" mass="126279">MPPSKKKTSSDSQKKASSQLKITDFVNNNIRNETTTTVTSENSANLNTTTNKESTTSDQTTAASSSSNNSSSLLSLIGGDLSDLFSNITPISSNNRHEEPLFDTNISQALDNAQQSSKHAAPFYMQDEHDTNDLSSSTHIHQYIDKVLEQHKNDMPQNEDQLKNLDIGKFIEEAFPSQASTEATQVPTQVQTAMQICDIFREPEANQSTELLKKATSSLLHQQHFESDDEDEDSRSVSSQLGSVAGSSESASSMVGEDFDEIYGADDGEEDYEFLDDILKGMLKRKKRKEKGGLNPKKTRKSKDDMIPKEVKEMMGEANLQFIYRDFTKAVQILLEVIRICPNIADPYHTLGLIYEELGIMDKAIEFYLIAGLLLPTNLEFWKRLTELSISHNKFQLAAYCLKRIILLDPKNYNARIKQCELYMKMNQPTRAISGYKSLLKQFPGDIPVVISLAKVYYELKYIFNAIELLEKTISQNEQHADLTLINMLAELYMSEGWFNKAVTLIEKISLLQNCPIEILPPDISSKYAICQTYLGKLDKVEYIFNDILKCNVSDFGDLFFNIAETYYVVNEYQKAQYVYSLLMTSENYNKPSIWLRIAECLKSLKCYEEAIKYGEMVLDELPDNVEARILLSEVYKDIGEVEKAIEVLEASGNTLAKKDLASLKKQLHLISEPNQEFEDSANESENETANEDSELDEEQEKDPDYNPELETSDDDMNLSDDVKDDDMPPVQEQNRKEKVQDIRIMVKKAWILHTTGQHEEFIKTALPVVLSILDLDKEEPQTEQKTKFKKKKIVLKYNIGLKRRRRKRNLHETKEDGWTWTEALNAIGDHNLYTLIVTLSKTLSYCQHYEDCLRILAVLLAGKTKKRFNFKTTEERHRKIQNLRYLYVAVSYNSGYYKRAYNAIRPIISDKPYSIPLLNLFNKITTRVGNILANHWFMVRLLDKHPQSVPLMLLVGHNCAMSGSYKLAIAEYFRAYRFMPNEPIINLCLGLNYLNLVMNRRTANRHLHVMQAFTFLYRYFDLTEGSQEAHFNIARAYHQLRLYHLATPYYKKVLEMSDAGNIDPDADLKREAAYNLCLIYRESGSTPLVEYLVDKYLTV</sequence>
<dbReference type="OMA" id="SSPNMKF"/>
<dbReference type="Pfam" id="PF13181">
    <property type="entry name" value="TPR_8"/>
    <property type="match status" value="2"/>
</dbReference>
<evidence type="ECO:0000313" key="3">
    <source>
        <dbReference type="EMBL" id="KAF0983479.1"/>
    </source>
</evidence>
<dbReference type="GO" id="GO:0000127">
    <property type="term" value="C:transcription factor TFIIIC complex"/>
    <property type="evidence" value="ECO:0007669"/>
    <property type="project" value="TreeGrafter"/>
</dbReference>
<evidence type="ECO:0000256" key="1">
    <source>
        <dbReference type="PROSITE-ProRule" id="PRU00339"/>
    </source>
</evidence>
<name>A0A6A5CDV7_NAEFO</name>
<dbReference type="Proteomes" id="UP000444721">
    <property type="component" value="Unassembled WGS sequence"/>
</dbReference>
<dbReference type="RefSeq" id="XP_044568192.1">
    <property type="nucleotide sequence ID" value="XM_044700854.1"/>
</dbReference>
<organism evidence="3 4">
    <name type="scientific">Naegleria fowleri</name>
    <name type="common">Brain eating amoeba</name>
    <dbReference type="NCBI Taxonomy" id="5763"/>
    <lineage>
        <taxon>Eukaryota</taxon>
        <taxon>Discoba</taxon>
        <taxon>Heterolobosea</taxon>
        <taxon>Tetramitia</taxon>
        <taxon>Eutetramitia</taxon>
        <taxon>Vahlkampfiidae</taxon>
        <taxon>Naegleria</taxon>
    </lineage>
</organism>
<evidence type="ECO:0000256" key="2">
    <source>
        <dbReference type="SAM" id="MobiDB-lite"/>
    </source>
</evidence>
<feature type="compositionally biased region" description="Polar residues" evidence="2">
    <location>
        <begin position="44"/>
        <end position="53"/>
    </location>
</feature>
<evidence type="ECO:0000313" key="4">
    <source>
        <dbReference type="Proteomes" id="UP000444721"/>
    </source>
</evidence>
<dbReference type="SMART" id="SM00028">
    <property type="entry name" value="TPR"/>
    <property type="match status" value="8"/>
</dbReference>
<gene>
    <name evidence="3" type="ORF">FDP41_010544</name>
</gene>
<dbReference type="PROSITE" id="PS50005">
    <property type="entry name" value="TPR"/>
    <property type="match status" value="1"/>
</dbReference>
<proteinExistence type="predicted"/>
<accession>A0A6A5CDV7</accession>
<keyword evidence="4" id="KW-1185">Reference proteome</keyword>
<dbReference type="PANTHER" id="PTHR23082:SF0">
    <property type="entry name" value="GENERAL TRANSCRIPTION FACTOR 3C POLYPEPTIDE 3"/>
    <property type="match status" value="1"/>
</dbReference>
<dbReference type="InterPro" id="IPR039340">
    <property type="entry name" value="Tfc4/TFIIIC-102/Sfc4"/>
</dbReference>
<dbReference type="InterPro" id="IPR011990">
    <property type="entry name" value="TPR-like_helical_dom_sf"/>
</dbReference>
<dbReference type="Gene3D" id="1.25.40.10">
    <property type="entry name" value="Tetratricopeptide repeat domain"/>
    <property type="match status" value="2"/>
</dbReference>
<feature type="compositionally biased region" description="Low complexity" evidence="2">
    <location>
        <begin position="236"/>
        <end position="256"/>
    </location>
</feature>
<feature type="region of interest" description="Disordered" evidence="2">
    <location>
        <begin position="1"/>
        <end position="71"/>
    </location>
</feature>
<dbReference type="AlphaFoldDB" id="A0A6A5CDV7"/>
<dbReference type="OrthoDB" id="9991317at2759"/>
<dbReference type="EMBL" id="VFQX01000006">
    <property type="protein sequence ID" value="KAF0983479.1"/>
    <property type="molecule type" value="Genomic_DNA"/>
</dbReference>
<feature type="compositionally biased region" description="Low complexity" evidence="2">
    <location>
        <begin position="54"/>
        <end position="71"/>
    </location>
</feature>
<dbReference type="PANTHER" id="PTHR23082">
    <property type="entry name" value="TRANSCRIPTION INITIATION FACTOR IIIC TFIIIC , POLYPEPTIDE 3-RELATED"/>
    <property type="match status" value="1"/>
</dbReference>
<feature type="region of interest" description="Disordered" evidence="2">
    <location>
        <begin position="673"/>
        <end position="739"/>
    </location>
</feature>
<dbReference type="SUPFAM" id="SSF48452">
    <property type="entry name" value="TPR-like"/>
    <property type="match status" value="3"/>
</dbReference>
<dbReference type="VEuPathDB" id="AmoebaDB:NfTy_012910"/>
<feature type="compositionally biased region" description="Acidic residues" evidence="2">
    <location>
        <begin position="676"/>
        <end position="725"/>
    </location>
</feature>
<feature type="region of interest" description="Disordered" evidence="2">
    <location>
        <begin position="222"/>
        <end position="256"/>
    </location>
</feature>
<dbReference type="VEuPathDB" id="AmoebaDB:NF0107040"/>
<comment type="caution">
    <text evidence="3">The sequence shown here is derived from an EMBL/GenBank/DDBJ whole genome shotgun (WGS) entry which is preliminary data.</text>
</comment>